<proteinExistence type="predicted"/>
<accession>A0AAV1SWH2</accession>
<comment type="caution">
    <text evidence="1">The sequence shown here is derived from an EMBL/GenBank/DDBJ whole genome shotgun (WGS) entry which is preliminary data.</text>
</comment>
<reference evidence="1 2" key="1">
    <citation type="submission" date="2024-01" db="EMBL/GenBank/DDBJ databases">
        <authorList>
            <person name="Waweru B."/>
        </authorList>
    </citation>
    <scope>NUCLEOTIDE SEQUENCE [LARGE SCALE GENOMIC DNA]</scope>
</reference>
<evidence type="ECO:0000313" key="2">
    <source>
        <dbReference type="Proteomes" id="UP001314170"/>
    </source>
</evidence>
<evidence type="ECO:0000313" key="1">
    <source>
        <dbReference type="EMBL" id="CAK7357432.1"/>
    </source>
</evidence>
<sequence>MRDTVKWWCSSFEGITRRQIARDKQTNTDNSVEIFVKIVITAVLAMSKTAKPKEALPTSYEKLMRKEVVGIGPLLMYFRTKAKQGRNCIEIKIVQVGFRFNVSLVTFGWQKESQSPLKGARQAWLQNGKAITPLFERIRRRWEIRTSKKKVKRVMPGSLYATSKDQSPMS</sequence>
<dbReference type="AlphaFoldDB" id="A0AAV1SWH2"/>
<keyword evidence="2" id="KW-1185">Reference proteome</keyword>
<gene>
    <name evidence="1" type="ORF">DCAF_LOCUS27721</name>
</gene>
<protein>
    <submittedName>
        <fullName evidence="1">Uncharacterized protein</fullName>
    </submittedName>
</protein>
<dbReference type="Proteomes" id="UP001314170">
    <property type="component" value="Unassembled WGS sequence"/>
</dbReference>
<name>A0AAV1SWH2_9ROSI</name>
<dbReference type="EMBL" id="CAWUPB010001199">
    <property type="protein sequence ID" value="CAK7357432.1"/>
    <property type="molecule type" value="Genomic_DNA"/>
</dbReference>
<organism evidence="1 2">
    <name type="scientific">Dovyalis caffra</name>
    <dbReference type="NCBI Taxonomy" id="77055"/>
    <lineage>
        <taxon>Eukaryota</taxon>
        <taxon>Viridiplantae</taxon>
        <taxon>Streptophyta</taxon>
        <taxon>Embryophyta</taxon>
        <taxon>Tracheophyta</taxon>
        <taxon>Spermatophyta</taxon>
        <taxon>Magnoliopsida</taxon>
        <taxon>eudicotyledons</taxon>
        <taxon>Gunneridae</taxon>
        <taxon>Pentapetalae</taxon>
        <taxon>rosids</taxon>
        <taxon>fabids</taxon>
        <taxon>Malpighiales</taxon>
        <taxon>Salicaceae</taxon>
        <taxon>Flacourtieae</taxon>
        <taxon>Dovyalis</taxon>
    </lineage>
</organism>